<reference evidence="2 3" key="1">
    <citation type="submission" date="2018-04" db="EMBL/GenBank/DDBJ databases">
        <title>Genomic Encyclopedia of Type Strains, Phase III (KMG-III): the genomes of soil and plant-associated and newly described type strains.</title>
        <authorList>
            <person name="Whitman W."/>
        </authorList>
    </citation>
    <scope>NUCLEOTIDE SEQUENCE [LARGE SCALE GENOMIC DNA]</scope>
    <source>
        <strain evidence="2 3">NW12</strain>
    </source>
</reference>
<evidence type="ECO:0000259" key="1">
    <source>
        <dbReference type="Pfam" id="PF12697"/>
    </source>
</evidence>
<dbReference type="InterPro" id="IPR000073">
    <property type="entry name" value="AB_hydrolase_1"/>
</dbReference>
<dbReference type="EMBL" id="PZZN01000003">
    <property type="protein sequence ID" value="PTM44442.1"/>
    <property type="molecule type" value="Genomic_DNA"/>
</dbReference>
<dbReference type="InterPro" id="IPR029058">
    <property type="entry name" value="AB_hydrolase_fold"/>
</dbReference>
<dbReference type="AlphaFoldDB" id="A0A2T4YM16"/>
<dbReference type="Gene3D" id="3.40.50.1820">
    <property type="entry name" value="alpha/beta hydrolase"/>
    <property type="match status" value="1"/>
</dbReference>
<sequence length="253" mass="26929">MAHSPTETQYFESFDGTRIAWREVGEGRPVVLIHGYFSDAKTNWIRYGHAAKIAAKGFRVIMPDLRAHGESGKPHGLEFYPADALTLDGHALVDHLGLTDYDLGGYSLGARTTSRMLATGATPGRVVFSGMGLAGLTETSRRAGHFRNILTNLGKHVQGTPEWLAEAFLKTTGGDPVALLGILETFADTPIEAVRAIEQPALVVCGAEDEDNGSAPDLAAVLPHGRYVATPGGHMSAVVKPELGQAIADFLAE</sequence>
<dbReference type="PANTHER" id="PTHR43194:SF2">
    <property type="entry name" value="PEROXISOMAL MEMBRANE PROTEIN LPX1"/>
    <property type="match status" value="1"/>
</dbReference>
<gene>
    <name evidence="2" type="ORF">C8J24_2646</name>
</gene>
<dbReference type="Proteomes" id="UP000240996">
    <property type="component" value="Unassembled WGS sequence"/>
</dbReference>
<dbReference type="PANTHER" id="PTHR43194">
    <property type="entry name" value="HYDROLASE ALPHA/BETA FOLD FAMILY"/>
    <property type="match status" value="1"/>
</dbReference>
<dbReference type="SUPFAM" id="SSF53474">
    <property type="entry name" value="alpha/beta-Hydrolases"/>
    <property type="match status" value="1"/>
</dbReference>
<evidence type="ECO:0000313" key="3">
    <source>
        <dbReference type="Proteomes" id="UP000240996"/>
    </source>
</evidence>
<dbReference type="Pfam" id="PF12697">
    <property type="entry name" value="Abhydrolase_6"/>
    <property type="match status" value="1"/>
</dbReference>
<feature type="domain" description="AB hydrolase-1" evidence="1">
    <location>
        <begin position="30"/>
        <end position="235"/>
    </location>
</feature>
<dbReference type="RefSeq" id="WP_107933044.1">
    <property type="nucleotide sequence ID" value="NZ_PZZN01000003.1"/>
</dbReference>
<organism evidence="2 3">
    <name type="scientific">Sphingomonas aerolata</name>
    <dbReference type="NCBI Taxonomy" id="185951"/>
    <lineage>
        <taxon>Bacteria</taxon>
        <taxon>Pseudomonadati</taxon>
        <taxon>Pseudomonadota</taxon>
        <taxon>Alphaproteobacteria</taxon>
        <taxon>Sphingomonadales</taxon>
        <taxon>Sphingomonadaceae</taxon>
        <taxon>Sphingomonas</taxon>
    </lineage>
</organism>
<accession>A0A2T4YM16</accession>
<keyword evidence="3" id="KW-1185">Reference proteome</keyword>
<dbReference type="InterPro" id="IPR050228">
    <property type="entry name" value="Carboxylesterase_BioH"/>
</dbReference>
<protein>
    <submittedName>
        <fullName evidence="2">Pimeloyl-ACP methyl ester carboxylesterase</fullName>
    </submittedName>
</protein>
<name>A0A2T4YM16_9SPHN</name>
<evidence type="ECO:0000313" key="2">
    <source>
        <dbReference type="EMBL" id="PTM44442.1"/>
    </source>
</evidence>
<comment type="caution">
    <text evidence="2">The sequence shown here is derived from an EMBL/GenBank/DDBJ whole genome shotgun (WGS) entry which is preliminary data.</text>
</comment>
<proteinExistence type="predicted"/>